<proteinExistence type="inferred from homology"/>
<name>A0A9Q0Q0P3_SALPP</name>
<feature type="chain" id="PRO_5040320439" description="Polygalacturonase" evidence="9">
    <location>
        <begin position="24"/>
        <end position="270"/>
    </location>
</feature>
<dbReference type="InterPro" id="IPR012334">
    <property type="entry name" value="Pectin_lyas_fold"/>
</dbReference>
<dbReference type="Gene3D" id="2.160.20.10">
    <property type="entry name" value="Single-stranded right-handed beta-helix, Pectin lyase-like"/>
    <property type="match status" value="1"/>
</dbReference>
<dbReference type="InterPro" id="IPR011050">
    <property type="entry name" value="Pectin_lyase_fold/virulence"/>
</dbReference>
<reference evidence="10" key="1">
    <citation type="submission" date="2022-11" db="EMBL/GenBank/DDBJ databases">
        <authorList>
            <person name="Hyden B.L."/>
            <person name="Feng K."/>
            <person name="Yates T."/>
            <person name="Jawdy S."/>
            <person name="Smart L.B."/>
            <person name="Muchero W."/>
        </authorList>
    </citation>
    <scope>NUCLEOTIDE SEQUENCE</scope>
    <source>
        <tissue evidence="10">Shoot tip</tissue>
    </source>
</reference>
<organism evidence="10 11">
    <name type="scientific">Salix purpurea</name>
    <name type="common">Purple osier willow</name>
    <dbReference type="NCBI Taxonomy" id="77065"/>
    <lineage>
        <taxon>Eukaryota</taxon>
        <taxon>Viridiplantae</taxon>
        <taxon>Streptophyta</taxon>
        <taxon>Embryophyta</taxon>
        <taxon>Tracheophyta</taxon>
        <taxon>Spermatophyta</taxon>
        <taxon>Magnoliopsida</taxon>
        <taxon>eudicotyledons</taxon>
        <taxon>Gunneridae</taxon>
        <taxon>Pentapetalae</taxon>
        <taxon>rosids</taxon>
        <taxon>fabids</taxon>
        <taxon>Malpighiales</taxon>
        <taxon>Salicaceae</taxon>
        <taxon>Saliceae</taxon>
        <taxon>Salix</taxon>
    </lineage>
</organism>
<gene>
    <name evidence="10" type="ORF">OIU79_011418</name>
</gene>
<evidence type="ECO:0000256" key="5">
    <source>
        <dbReference type="ARBA" id="ARBA00022801"/>
    </source>
</evidence>
<evidence type="ECO:0000256" key="2">
    <source>
        <dbReference type="ARBA" id="ARBA00008834"/>
    </source>
</evidence>
<sequence length="270" mass="28446">MELLVATFFIFCISTSNIGFGDAQKPFNVLNFGAVGDGKTDDSPAFTRAWGALCGASGGTLTLAVPAGHTFLLKPVKFEGPCKSNSVHIQVEGSIAAPSTVAAWGGCGILCWLCFSNVNGLVLDGSGQIDGRGSLWWNHALLFKNSNNLKLSGLNVVNSPRSHVYLRDCKGVSVSGLKITAPGNSPNTDGIDASGSSQVNIVDYHRNSIGSLGENGAAEQVEEVHLRNCSFTRTQNGARIKTVPGGSGHARRITFEQITLNEAGNPIYHN</sequence>
<evidence type="ECO:0000256" key="9">
    <source>
        <dbReference type="SAM" id="SignalP"/>
    </source>
</evidence>
<dbReference type="SUPFAM" id="SSF51126">
    <property type="entry name" value="Pectin lyase-like"/>
    <property type="match status" value="1"/>
</dbReference>
<evidence type="ECO:0000256" key="3">
    <source>
        <dbReference type="ARBA" id="ARBA00022512"/>
    </source>
</evidence>
<feature type="signal peptide" evidence="9">
    <location>
        <begin position="1"/>
        <end position="23"/>
    </location>
</feature>
<dbReference type="InterPro" id="IPR000743">
    <property type="entry name" value="Glyco_hydro_28"/>
</dbReference>
<comment type="similarity">
    <text evidence="2 8">Belongs to the glycosyl hydrolase 28 family.</text>
</comment>
<dbReference type="EMBL" id="JAPFFK010000017">
    <property type="protein sequence ID" value="KAJ6697853.1"/>
    <property type="molecule type" value="Genomic_DNA"/>
</dbReference>
<dbReference type="AlphaFoldDB" id="A0A9Q0Q0P3"/>
<dbReference type="PANTHER" id="PTHR31375">
    <property type="match status" value="1"/>
</dbReference>
<keyword evidence="4" id="KW-0964">Secreted</keyword>
<evidence type="ECO:0000256" key="1">
    <source>
        <dbReference type="ARBA" id="ARBA00004191"/>
    </source>
</evidence>
<evidence type="ECO:0000256" key="8">
    <source>
        <dbReference type="RuleBase" id="RU361169"/>
    </source>
</evidence>
<dbReference type="GO" id="GO:0071555">
    <property type="term" value="P:cell wall organization"/>
    <property type="evidence" value="ECO:0007669"/>
    <property type="project" value="UniProtKB-KW"/>
</dbReference>
<comment type="caution">
    <text evidence="10">The sequence shown here is derived from an EMBL/GenBank/DDBJ whole genome shotgun (WGS) entry which is preliminary data.</text>
</comment>
<keyword evidence="5 8" id="KW-0378">Hydrolase</keyword>
<reference evidence="10" key="2">
    <citation type="journal article" date="2023" name="Int. J. Mol. Sci.">
        <title>De Novo Assembly and Annotation of 11 Diverse Shrub Willow (Salix) Genomes Reveals Novel Gene Organization in Sex-Linked Regions.</title>
        <authorList>
            <person name="Hyden B."/>
            <person name="Feng K."/>
            <person name="Yates T.B."/>
            <person name="Jawdy S."/>
            <person name="Cereghino C."/>
            <person name="Smart L.B."/>
            <person name="Muchero W."/>
        </authorList>
    </citation>
    <scope>NUCLEOTIDE SEQUENCE</scope>
    <source>
        <tissue evidence="10">Shoot tip</tissue>
    </source>
</reference>
<keyword evidence="6 8" id="KW-0326">Glycosidase</keyword>
<accession>A0A9Q0Q0P3</accession>
<evidence type="ECO:0000313" key="11">
    <source>
        <dbReference type="Proteomes" id="UP001151532"/>
    </source>
</evidence>
<evidence type="ECO:0000256" key="4">
    <source>
        <dbReference type="ARBA" id="ARBA00022525"/>
    </source>
</evidence>
<evidence type="ECO:0000256" key="7">
    <source>
        <dbReference type="ARBA" id="ARBA00023316"/>
    </source>
</evidence>
<keyword evidence="9" id="KW-0732">Signal</keyword>
<keyword evidence="3" id="KW-0134">Cell wall</keyword>
<protein>
    <recommendedName>
        <fullName evidence="12">Polygalacturonase</fullName>
    </recommendedName>
</protein>
<dbReference type="OrthoDB" id="187139at2759"/>
<keyword evidence="7" id="KW-0961">Cell wall biogenesis/degradation</keyword>
<evidence type="ECO:0000256" key="6">
    <source>
        <dbReference type="ARBA" id="ARBA00023295"/>
    </source>
</evidence>
<dbReference type="Proteomes" id="UP001151532">
    <property type="component" value="Chromosome 6"/>
</dbReference>
<evidence type="ECO:0000313" key="10">
    <source>
        <dbReference type="EMBL" id="KAJ6697853.1"/>
    </source>
</evidence>
<dbReference type="GO" id="GO:0004650">
    <property type="term" value="F:polygalacturonase activity"/>
    <property type="evidence" value="ECO:0007669"/>
    <property type="project" value="InterPro"/>
</dbReference>
<evidence type="ECO:0008006" key="12">
    <source>
        <dbReference type="Google" id="ProtNLM"/>
    </source>
</evidence>
<comment type="subcellular location">
    <subcellularLocation>
        <location evidence="1">Secreted</location>
        <location evidence="1">Cell wall</location>
    </subcellularLocation>
</comment>
<keyword evidence="11" id="KW-1185">Reference proteome</keyword>
<dbReference type="GO" id="GO:0005975">
    <property type="term" value="P:carbohydrate metabolic process"/>
    <property type="evidence" value="ECO:0007669"/>
    <property type="project" value="InterPro"/>
</dbReference>
<dbReference type="Pfam" id="PF00295">
    <property type="entry name" value="Glyco_hydro_28"/>
    <property type="match status" value="2"/>
</dbReference>